<dbReference type="InterPro" id="IPR003122">
    <property type="entry name" value="Tar_rcpt_lig-bd"/>
</dbReference>
<evidence type="ECO:0000259" key="13">
    <source>
        <dbReference type="PROSITE" id="PS50111"/>
    </source>
</evidence>
<accession>A0A1A7C624</accession>
<keyword evidence="6 12" id="KW-0812">Transmembrane</keyword>
<dbReference type="PRINTS" id="PR00260">
    <property type="entry name" value="CHEMTRNSDUCR"/>
</dbReference>
<dbReference type="Gene3D" id="1.10.287.950">
    <property type="entry name" value="Methyl-accepting chemotaxis protein"/>
    <property type="match status" value="1"/>
</dbReference>
<evidence type="ECO:0000256" key="3">
    <source>
        <dbReference type="ARBA" id="ARBA00022481"/>
    </source>
</evidence>
<evidence type="ECO:0000256" key="6">
    <source>
        <dbReference type="ARBA" id="ARBA00022692"/>
    </source>
</evidence>
<dbReference type="GO" id="GO:0004888">
    <property type="term" value="F:transmembrane signaling receptor activity"/>
    <property type="evidence" value="ECO:0007669"/>
    <property type="project" value="InterPro"/>
</dbReference>
<dbReference type="Pfam" id="PF02203">
    <property type="entry name" value="TarH"/>
    <property type="match status" value="1"/>
</dbReference>
<dbReference type="InterPro" id="IPR004089">
    <property type="entry name" value="MCPsignal_dom"/>
</dbReference>
<dbReference type="Pfam" id="PF00015">
    <property type="entry name" value="MCPsignal"/>
    <property type="match status" value="1"/>
</dbReference>
<dbReference type="EMBL" id="LOCQ01000052">
    <property type="protein sequence ID" value="OBV39768.1"/>
    <property type="molecule type" value="Genomic_DNA"/>
</dbReference>
<protein>
    <submittedName>
        <fullName evidence="15">Methyl-accepting chemotaxis protein-1, serine sensor receptor</fullName>
    </submittedName>
</protein>
<reference evidence="15 16" key="1">
    <citation type="submission" date="2016-04" db="EMBL/GenBank/DDBJ databases">
        <title>Draft genome sequence of Janthinobacterium psychrotolerans sp. nov., isolated from freshwater sediments in Denmark.</title>
        <authorList>
            <person name="Gong X."/>
            <person name="Skrivergaard S."/>
            <person name="Korsgaard B.S."/>
            <person name="Schreiber L."/>
            <person name="Marshall I.P."/>
            <person name="Finster K."/>
            <person name="Schramm A."/>
        </authorList>
    </citation>
    <scope>NUCLEOTIDE SEQUENCE [LARGE SCALE GENOMIC DNA]</scope>
    <source>
        <strain evidence="15 16">S3-2</strain>
    </source>
</reference>
<dbReference type="GO" id="GO:0005886">
    <property type="term" value="C:plasma membrane"/>
    <property type="evidence" value="ECO:0007669"/>
    <property type="project" value="UniProtKB-SubCell"/>
</dbReference>
<evidence type="ECO:0000256" key="10">
    <source>
        <dbReference type="ARBA" id="ARBA00029447"/>
    </source>
</evidence>
<keyword evidence="16" id="KW-1185">Reference proteome</keyword>
<dbReference type="Pfam" id="PF00672">
    <property type="entry name" value="HAMP"/>
    <property type="match status" value="1"/>
</dbReference>
<dbReference type="CDD" id="cd06225">
    <property type="entry name" value="HAMP"/>
    <property type="match status" value="1"/>
</dbReference>
<evidence type="ECO:0000256" key="2">
    <source>
        <dbReference type="ARBA" id="ARBA00022475"/>
    </source>
</evidence>
<dbReference type="InterPro" id="IPR004090">
    <property type="entry name" value="Chemotax_Me-accpt_rcpt"/>
</dbReference>
<name>A0A1A7C624_9BURK</name>
<keyword evidence="4" id="KW-0145">Chemotaxis</keyword>
<evidence type="ECO:0000313" key="16">
    <source>
        <dbReference type="Proteomes" id="UP000092713"/>
    </source>
</evidence>
<feature type="transmembrane region" description="Helical" evidence="12">
    <location>
        <begin position="12"/>
        <end position="31"/>
    </location>
</feature>
<feature type="domain" description="Methyl-accepting transducer" evidence="13">
    <location>
        <begin position="266"/>
        <end position="495"/>
    </location>
</feature>
<dbReference type="SMART" id="SM00304">
    <property type="entry name" value="HAMP"/>
    <property type="match status" value="1"/>
</dbReference>
<organism evidence="15 16">
    <name type="scientific">Janthinobacterium psychrotolerans</name>
    <dbReference type="NCBI Taxonomy" id="1747903"/>
    <lineage>
        <taxon>Bacteria</taxon>
        <taxon>Pseudomonadati</taxon>
        <taxon>Pseudomonadota</taxon>
        <taxon>Betaproteobacteria</taxon>
        <taxon>Burkholderiales</taxon>
        <taxon>Oxalobacteraceae</taxon>
        <taxon>Janthinobacterium</taxon>
    </lineage>
</organism>
<dbReference type="FunFam" id="1.10.287.950:FF:000001">
    <property type="entry name" value="Methyl-accepting chemotaxis sensory transducer"/>
    <property type="match status" value="1"/>
</dbReference>
<dbReference type="OrthoDB" id="8982326at2"/>
<evidence type="ECO:0000259" key="14">
    <source>
        <dbReference type="PROSITE" id="PS50885"/>
    </source>
</evidence>
<evidence type="ECO:0000256" key="8">
    <source>
        <dbReference type="ARBA" id="ARBA00023136"/>
    </source>
</evidence>
<dbReference type="PROSITE" id="PS50111">
    <property type="entry name" value="CHEMOTAXIS_TRANSDUC_2"/>
    <property type="match status" value="1"/>
</dbReference>
<keyword evidence="15" id="KW-0675">Receptor</keyword>
<evidence type="ECO:0000313" key="15">
    <source>
        <dbReference type="EMBL" id="OBV39768.1"/>
    </source>
</evidence>
<gene>
    <name evidence="15" type="ORF">ASR47_1011160</name>
</gene>
<evidence type="ECO:0000256" key="7">
    <source>
        <dbReference type="ARBA" id="ARBA00022989"/>
    </source>
</evidence>
<feature type="transmembrane region" description="Helical" evidence="12">
    <location>
        <begin position="185"/>
        <end position="208"/>
    </location>
</feature>
<comment type="similarity">
    <text evidence="10">Belongs to the methyl-accepting chemotaxis (MCP) protein family.</text>
</comment>
<dbReference type="PATRIC" id="fig|1747903.4.peg.3378"/>
<dbReference type="RefSeq" id="WP_065307737.1">
    <property type="nucleotide sequence ID" value="NZ_LOCQ01000052.1"/>
</dbReference>
<dbReference type="Proteomes" id="UP000092713">
    <property type="component" value="Unassembled WGS sequence"/>
</dbReference>
<keyword evidence="7 12" id="KW-1133">Transmembrane helix</keyword>
<evidence type="ECO:0000256" key="9">
    <source>
        <dbReference type="ARBA" id="ARBA00023224"/>
    </source>
</evidence>
<sequence>MGLSIKSRLLGVIAFLSLLVVAIGVLGLYGMGRSNEGLKTVYENRTLALEKVTGIESALYLNQLVLASMLQDPRADKVQEGSALVGRRIAEMKRNWQAYLAGGLSPEEKVLADKFDASRSRLEKESLLPAIAALVDGRPYAATMIGKETEALSQTVAQNVAALRNLEVTLARTEYEHSLQRHDGILLSMAASIVIGLLLAAVVAFFLVRGILRPLNAAVVSARRVAGGDLSAGAGRHGRDEIGQLLRAIDEMSAGLAVIVGEVRRGTEAIGHASGEIAAGNLDLSGRTEAQASSLQQTAAAMEELTGAVRKNAASAREANALAATASAVAEKSGAVVSQVVGTMAAIDASSRKIADIIVEIDSIAFQTNLLALNAAVEAARAGEDGRGFAVVANEVRALAQRSTTAARSIKALIGDSVEKVGAGNVLVIQAGGSMREVLDSVAQMTRIMAEITSASQEQSLGIEQVNMAISQMDETTQQNAALVEQAAATAQAMRDQAGELRRVVGTFRLEREDDQAAMVRPLVGGAAMMRLL</sequence>
<dbReference type="SMART" id="SM00283">
    <property type="entry name" value="MA"/>
    <property type="match status" value="1"/>
</dbReference>
<evidence type="ECO:0000256" key="11">
    <source>
        <dbReference type="PROSITE-ProRule" id="PRU00284"/>
    </source>
</evidence>
<dbReference type="SUPFAM" id="SSF58104">
    <property type="entry name" value="Methyl-accepting chemotaxis protein (MCP) signaling domain"/>
    <property type="match status" value="1"/>
</dbReference>
<keyword evidence="2" id="KW-1003">Cell membrane</keyword>
<dbReference type="GO" id="GO:0007165">
    <property type="term" value="P:signal transduction"/>
    <property type="evidence" value="ECO:0007669"/>
    <property type="project" value="UniProtKB-KW"/>
</dbReference>
<dbReference type="CDD" id="cd11386">
    <property type="entry name" value="MCP_signal"/>
    <property type="match status" value="1"/>
</dbReference>
<feature type="domain" description="HAMP" evidence="14">
    <location>
        <begin position="209"/>
        <end position="261"/>
    </location>
</feature>
<keyword evidence="8 12" id="KW-0472">Membrane</keyword>
<dbReference type="GO" id="GO:0006935">
    <property type="term" value="P:chemotaxis"/>
    <property type="evidence" value="ECO:0007669"/>
    <property type="project" value="UniProtKB-KW"/>
</dbReference>
<proteinExistence type="inferred from homology"/>
<evidence type="ECO:0000256" key="12">
    <source>
        <dbReference type="SAM" id="Phobius"/>
    </source>
</evidence>
<keyword evidence="9 11" id="KW-0807">Transducer</keyword>
<dbReference type="PANTHER" id="PTHR43531:SF14">
    <property type="entry name" value="METHYL-ACCEPTING CHEMOTAXIS PROTEIN I-RELATED"/>
    <property type="match status" value="1"/>
</dbReference>
<dbReference type="InterPro" id="IPR003660">
    <property type="entry name" value="HAMP_dom"/>
</dbReference>
<dbReference type="AlphaFoldDB" id="A0A1A7C624"/>
<keyword evidence="3" id="KW-0488">Methylation</keyword>
<comment type="caution">
    <text evidence="15">The sequence shown here is derived from an EMBL/GenBank/DDBJ whole genome shotgun (WGS) entry which is preliminary data.</text>
</comment>
<keyword evidence="5" id="KW-0997">Cell inner membrane</keyword>
<dbReference type="PANTHER" id="PTHR43531">
    <property type="entry name" value="PROTEIN ICFG"/>
    <property type="match status" value="1"/>
</dbReference>
<dbReference type="InterPro" id="IPR051310">
    <property type="entry name" value="MCP_chemotaxis"/>
</dbReference>
<dbReference type="STRING" id="1747903.ASR47_1011160"/>
<comment type="subcellular location">
    <subcellularLocation>
        <location evidence="1">Cell inner membrane</location>
        <topology evidence="1">Multi-pass membrane protein</topology>
    </subcellularLocation>
</comment>
<evidence type="ECO:0000256" key="1">
    <source>
        <dbReference type="ARBA" id="ARBA00004429"/>
    </source>
</evidence>
<evidence type="ECO:0000256" key="4">
    <source>
        <dbReference type="ARBA" id="ARBA00022500"/>
    </source>
</evidence>
<dbReference type="PROSITE" id="PS50885">
    <property type="entry name" value="HAMP"/>
    <property type="match status" value="1"/>
</dbReference>
<evidence type="ECO:0000256" key="5">
    <source>
        <dbReference type="ARBA" id="ARBA00022519"/>
    </source>
</evidence>